<dbReference type="Pfam" id="PF16177">
    <property type="entry name" value="ACAS_N"/>
    <property type="match status" value="1"/>
</dbReference>
<evidence type="ECO:0000256" key="5">
    <source>
        <dbReference type="ARBA" id="ARBA00022840"/>
    </source>
</evidence>
<keyword evidence="4" id="KW-0547">Nucleotide-binding</keyword>
<dbReference type="Gene3D" id="3.40.50.12780">
    <property type="entry name" value="N-terminal domain of ligase-like"/>
    <property type="match status" value="1"/>
</dbReference>
<dbReference type="InterPro" id="IPR045851">
    <property type="entry name" value="AMP-bd_C_sf"/>
</dbReference>
<feature type="domain" description="AMP-binding enzyme C-terminal" evidence="8">
    <location>
        <begin position="542"/>
        <end position="620"/>
    </location>
</feature>
<dbReference type="AlphaFoldDB" id="A0A660L5M3"/>
<dbReference type="NCBIfam" id="NF001208">
    <property type="entry name" value="PRK00174.1"/>
    <property type="match status" value="1"/>
</dbReference>
<dbReference type="RefSeq" id="WP_121444042.1">
    <property type="nucleotide sequence ID" value="NZ_RBIJ01000001.1"/>
</dbReference>
<evidence type="ECO:0000313" key="11">
    <source>
        <dbReference type="Proteomes" id="UP000267019"/>
    </source>
</evidence>
<dbReference type="InterPro" id="IPR042099">
    <property type="entry name" value="ANL_N_sf"/>
</dbReference>
<dbReference type="EMBL" id="RBIJ01000001">
    <property type="protein sequence ID" value="RKQ88718.1"/>
    <property type="molecule type" value="Genomic_DNA"/>
</dbReference>
<evidence type="ECO:0000313" key="10">
    <source>
        <dbReference type="EMBL" id="RKQ88718.1"/>
    </source>
</evidence>
<dbReference type="PANTHER" id="PTHR24095:SF14">
    <property type="entry name" value="ACETYL-COENZYME A SYNTHETASE 1"/>
    <property type="match status" value="1"/>
</dbReference>
<dbReference type="EC" id="6.2.1.1" evidence="2"/>
<feature type="domain" description="Acetyl-coenzyme A synthetase N-terminal" evidence="9">
    <location>
        <begin position="46"/>
        <end position="98"/>
    </location>
</feature>
<keyword evidence="6" id="KW-0007">Acetylation</keyword>
<dbReference type="InterPro" id="IPR025110">
    <property type="entry name" value="AMP-bd_C"/>
</dbReference>
<evidence type="ECO:0000256" key="4">
    <source>
        <dbReference type="ARBA" id="ARBA00022741"/>
    </source>
</evidence>
<organism evidence="10 11">
    <name type="scientific">Brockia lithotrophica</name>
    <dbReference type="NCBI Taxonomy" id="933949"/>
    <lineage>
        <taxon>Bacteria</taxon>
        <taxon>Bacillati</taxon>
        <taxon>Bacillota</taxon>
        <taxon>Bacilli</taxon>
        <taxon>Bacillales</taxon>
        <taxon>Bacillales Family X. Incertae Sedis</taxon>
        <taxon>Brockia</taxon>
    </lineage>
</organism>
<dbReference type="Gene3D" id="3.30.300.30">
    <property type="match status" value="1"/>
</dbReference>
<dbReference type="PROSITE" id="PS00455">
    <property type="entry name" value="AMP_BINDING"/>
    <property type="match status" value="1"/>
</dbReference>
<dbReference type="GO" id="GO:0003987">
    <property type="term" value="F:acetate-CoA ligase activity"/>
    <property type="evidence" value="ECO:0007669"/>
    <property type="project" value="UniProtKB-EC"/>
</dbReference>
<evidence type="ECO:0000259" key="8">
    <source>
        <dbReference type="Pfam" id="PF13193"/>
    </source>
</evidence>
<comment type="caution">
    <text evidence="10">The sequence shown here is derived from an EMBL/GenBank/DDBJ whole genome shotgun (WGS) entry which is preliminary data.</text>
</comment>
<evidence type="ECO:0000259" key="7">
    <source>
        <dbReference type="Pfam" id="PF00501"/>
    </source>
</evidence>
<dbReference type="Proteomes" id="UP000267019">
    <property type="component" value="Unassembled WGS sequence"/>
</dbReference>
<dbReference type="GO" id="GO:0005524">
    <property type="term" value="F:ATP binding"/>
    <property type="evidence" value="ECO:0007669"/>
    <property type="project" value="UniProtKB-KW"/>
</dbReference>
<keyword evidence="11" id="KW-1185">Reference proteome</keyword>
<evidence type="ECO:0000256" key="3">
    <source>
        <dbReference type="ARBA" id="ARBA00022598"/>
    </source>
</evidence>
<comment type="similarity">
    <text evidence="1">Belongs to the ATP-dependent AMP-binding enzyme family.</text>
</comment>
<name>A0A660L5M3_9BACL</name>
<dbReference type="OrthoDB" id="9778383at2"/>
<dbReference type="GO" id="GO:0006085">
    <property type="term" value="P:acetyl-CoA biosynthetic process"/>
    <property type="evidence" value="ECO:0007669"/>
    <property type="project" value="TreeGrafter"/>
</dbReference>
<dbReference type="PANTHER" id="PTHR24095">
    <property type="entry name" value="ACETYL-COENZYME A SYNTHETASE"/>
    <property type="match status" value="1"/>
</dbReference>
<evidence type="ECO:0000256" key="2">
    <source>
        <dbReference type="ARBA" id="ARBA00013275"/>
    </source>
</evidence>
<keyword evidence="3" id="KW-0436">Ligase</keyword>
<gene>
    <name evidence="10" type="ORF">C7438_0359</name>
</gene>
<dbReference type="SUPFAM" id="SSF56801">
    <property type="entry name" value="Acetyl-CoA synthetase-like"/>
    <property type="match status" value="1"/>
</dbReference>
<evidence type="ECO:0000259" key="9">
    <source>
        <dbReference type="Pfam" id="PF16177"/>
    </source>
</evidence>
<dbReference type="Pfam" id="PF13193">
    <property type="entry name" value="AMP-binding_C"/>
    <property type="match status" value="1"/>
</dbReference>
<accession>A0A660L5M3</accession>
<proteinExistence type="inferred from homology"/>
<evidence type="ECO:0000256" key="1">
    <source>
        <dbReference type="ARBA" id="ARBA00006432"/>
    </source>
</evidence>
<dbReference type="InterPro" id="IPR032387">
    <property type="entry name" value="ACAS_N"/>
</dbReference>
<evidence type="ECO:0000256" key="6">
    <source>
        <dbReference type="ARBA" id="ARBA00022990"/>
    </source>
</evidence>
<protein>
    <recommendedName>
        <fullName evidence="2">acetate--CoA ligase</fullName>
        <ecNumber evidence="2">6.2.1.1</ecNumber>
    </recommendedName>
</protein>
<dbReference type="InterPro" id="IPR020845">
    <property type="entry name" value="AMP-binding_CS"/>
</dbReference>
<dbReference type="InterPro" id="IPR000873">
    <property type="entry name" value="AMP-dep_synth/lig_dom"/>
</dbReference>
<dbReference type="Pfam" id="PF00501">
    <property type="entry name" value="AMP-binding"/>
    <property type="match status" value="1"/>
</dbReference>
<dbReference type="GO" id="GO:0005829">
    <property type="term" value="C:cytosol"/>
    <property type="evidence" value="ECO:0007669"/>
    <property type="project" value="TreeGrafter"/>
</dbReference>
<feature type="domain" description="AMP-dependent synthetase/ligase" evidence="7">
    <location>
        <begin position="106"/>
        <end position="483"/>
    </location>
</feature>
<reference evidence="10 11" key="1">
    <citation type="submission" date="2018-10" db="EMBL/GenBank/DDBJ databases">
        <title>Genomic Encyclopedia of Type Strains, Phase IV (KMG-IV): sequencing the most valuable type-strain genomes for metagenomic binning, comparative biology and taxonomic classification.</title>
        <authorList>
            <person name="Goeker M."/>
        </authorList>
    </citation>
    <scope>NUCLEOTIDE SEQUENCE [LARGE SCALE GENOMIC DNA]</scope>
    <source>
        <strain evidence="10 11">DSM 22653</strain>
    </source>
</reference>
<keyword evidence="5" id="KW-0067">ATP-binding</keyword>
<sequence length="662" mass="73282">MSIEDRPLEAYREARLLHVGKPLIPPSQELRKKSEEAFGLTQAEVQALMQEAAENPVAYWERIAHELHWFAGWTKAFEGTFTDFRFFSGGLTNVSVNCIDRHLPAARNKVALFYEREDGHREIWTYQDLYEATVRLARALADSGVKPGDHVALFASNIPEAFVTIHAAYRLGAVYTVLFAGFSVEAVRERLRDFSPKVVLVADATIRRGKLIPLKPTLDAAIDGLGVERVVVFRRFGIDLSMDPVRDIAYEDFVSGVPAAFDPVPVEANAPGFVIYTSGTTSKPKGLVHSGVGFLLGTYANVKWSLAPRPDDRVWVTADVGWLTAPIFGVVGGLAHGLTLVLYEGAPDSPNPGRFYDVLERYRVNKLFTAPTLLRMLRREGEKWIHGNELLEVIALVGEPLDPETFTWAYEVLGRKSAFVNNTYGQSETGTAWASSIVGITATKPGATGHALPGYLGEVLDDEGRPVPPGEVGYLVLKNPFPSLARTLYKEPERYRNLYFGRFPGYYYTGDAAVRDADGMYWVVGRVDDVINVAGHRIGTMELEAALTEHPAVAEAAVIGVPDAIKGEMPFGFVVLRQGYTPSEELERELIERVARSVGSYAKPKRVAIVPTLPRTRSGKIMRRLLKELLLAGEIRGDLTSLDNPDSIERLARLRDAWSQNL</sequence>